<dbReference type="PANTHER" id="PTHR32099:SF43">
    <property type="entry name" value="GNK2-HOMOLOGOUS DOMAIN-CONTAINING PROTEIN"/>
    <property type="match status" value="1"/>
</dbReference>
<dbReference type="InterPro" id="IPR038408">
    <property type="entry name" value="GNK2_sf"/>
</dbReference>
<comment type="caution">
    <text evidence="5">The sequence shown here is derived from an EMBL/GenBank/DDBJ whole genome shotgun (WGS) entry which is preliminary data.</text>
</comment>
<keyword evidence="3" id="KW-0812">Transmembrane</keyword>
<sequence length="224" mass="24110">MATPAAARNGLLLLRVRGDLLLHVRGDLLLRGTPVPALALLLTLATANDNRGSLASSHRVCGSQGKYAPGSAYEANLKRLAATVTVDVTASSCNCSSRRVDSDLPDQQVSVSAVCPSYLGAKMPADCGACVALGFRDAQRLCPYKKAAIIEVGNGACTVMFSEVRGSGVDFEDDVDFTGILEEIEMELPWFLDRDLLFMLLFQATGILFVMLLLLLVWRRDVIC</sequence>
<evidence type="ECO:0000256" key="3">
    <source>
        <dbReference type="SAM" id="Phobius"/>
    </source>
</evidence>
<dbReference type="InterPro" id="IPR002902">
    <property type="entry name" value="GNK2"/>
</dbReference>
<accession>A0AAV5FCP2</accession>
<proteinExistence type="predicted"/>
<dbReference type="Pfam" id="PF01657">
    <property type="entry name" value="Stress-antifung"/>
    <property type="match status" value="1"/>
</dbReference>
<feature type="domain" description="Gnk2-homologous" evidence="4">
    <location>
        <begin position="55"/>
        <end position="166"/>
    </location>
</feature>
<name>A0AAV5FCP2_ELECO</name>
<feature type="transmembrane region" description="Helical" evidence="3">
    <location>
        <begin position="196"/>
        <end position="218"/>
    </location>
</feature>
<evidence type="ECO:0000256" key="1">
    <source>
        <dbReference type="ARBA" id="ARBA00022729"/>
    </source>
</evidence>
<evidence type="ECO:0000256" key="2">
    <source>
        <dbReference type="ARBA" id="ARBA00022737"/>
    </source>
</evidence>
<dbReference type="Gene3D" id="3.30.430.20">
    <property type="entry name" value="Gnk2 domain, C-X8-C-X2-C motif"/>
    <property type="match status" value="1"/>
</dbReference>
<gene>
    <name evidence="5" type="primary">gb21083</name>
    <name evidence="5" type="ORF">PR202_gb21083</name>
</gene>
<keyword evidence="2" id="KW-0677">Repeat</keyword>
<protein>
    <recommendedName>
        <fullName evidence="4">Gnk2-homologous domain-containing protein</fullName>
    </recommendedName>
</protein>
<dbReference type="PANTHER" id="PTHR32099">
    <property type="entry name" value="CYSTEINE-RICH REPEAT SECRETORY PROTEIN"/>
    <property type="match status" value="1"/>
</dbReference>
<dbReference type="PROSITE" id="PS51473">
    <property type="entry name" value="GNK2"/>
    <property type="match status" value="1"/>
</dbReference>
<reference evidence="5" key="1">
    <citation type="journal article" date="2018" name="DNA Res.">
        <title>Multiple hybrid de novo genome assembly of finger millet, an orphan allotetraploid crop.</title>
        <authorList>
            <person name="Hatakeyama M."/>
            <person name="Aluri S."/>
            <person name="Balachadran M.T."/>
            <person name="Sivarajan S.R."/>
            <person name="Patrignani A."/>
            <person name="Gruter S."/>
            <person name="Poveda L."/>
            <person name="Shimizu-Inatsugi R."/>
            <person name="Baeten J."/>
            <person name="Francoijs K.J."/>
            <person name="Nataraja K.N."/>
            <person name="Reddy Y.A.N."/>
            <person name="Phadnis S."/>
            <person name="Ravikumar R.L."/>
            <person name="Schlapbach R."/>
            <person name="Sreeman S.M."/>
            <person name="Shimizu K.K."/>
        </authorList>
    </citation>
    <scope>NUCLEOTIDE SEQUENCE</scope>
</reference>
<dbReference type="AlphaFoldDB" id="A0AAV5FCP2"/>
<evidence type="ECO:0000313" key="5">
    <source>
        <dbReference type="EMBL" id="GJN32569.1"/>
    </source>
</evidence>
<organism evidence="5 6">
    <name type="scientific">Eleusine coracana subsp. coracana</name>
    <dbReference type="NCBI Taxonomy" id="191504"/>
    <lineage>
        <taxon>Eukaryota</taxon>
        <taxon>Viridiplantae</taxon>
        <taxon>Streptophyta</taxon>
        <taxon>Embryophyta</taxon>
        <taxon>Tracheophyta</taxon>
        <taxon>Spermatophyta</taxon>
        <taxon>Magnoliopsida</taxon>
        <taxon>Liliopsida</taxon>
        <taxon>Poales</taxon>
        <taxon>Poaceae</taxon>
        <taxon>PACMAD clade</taxon>
        <taxon>Chloridoideae</taxon>
        <taxon>Cynodonteae</taxon>
        <taxon>Eleusininae</taxon>
        <taxon>Eleusine</taxon>
    </lineage>
</organism>
<keyword evidence="1" id="KW-0732">Signal</keyword>
<dbReference type="Proteomes" id="UP001054889">
    <property type="component" value="Unassembled WGS sequence"/>
</dbReference>
<evidence type="ECO:0000259" key="4">
    <source>
        <dbReference type="PROSITE" id="PS51473"/>
    </source>
</evidence>
<dbReference type="EMBL" id="BQKI01000084">
    <property type="protein sequence ID" value="GJN32569.1"/>
    <property type="molecule type" value="Genomic_DNA"/>
</dbReference>
<keyword evidence="6" id="KW-1185">Reference proteome</keyword>
<keyword evidence="3" id="KW-0472">Membrane</keyword>
<keyword evidence="3" id="KW-1133">Transmembrane helix</keyword>
<evidence type="ECO:0000313" key="6">
    <source>
        <dbReference type="Proteomes" id="UP001054889"/>
    </source>
</evidence>
<reference evidence="5" key="2">
    <citation type="submission" date="2021-12" db="EMBL/GenBank/DDBJ databases">
        <title>Resequencing data analysis of finger millet.</title>
        <authorList>
            <person name="Hatakeyama M."/>
            <person name="Aluri S."/>
            <person name="Balachadran M.T."/>
            <person name="Sivarajan S.R."/>
            <person name="Poveda L."/>
            <person name="Shimizu-Inatsugi R."/>
            <person name="Schlapbach R."/>
            <person name="Sreeman S.M."/>
            <person name="Shimizu K.K."/>
        </authorList>
    </citation>
    <scope>NUCLEOTIDE SEQUENCE</scope>
</reference>